<dbReference type="SUPFAM" id="SSF55781">
    <property type="entry name" value="GAF domain-like"/>
    <property type="match status" value="1"/>
</dbReference>
<dbReference type="InterPro" id="IPR036388">
    <property type="entry name" value="WH-like_DNA-bd_sf"/>
</dbReference>
<dbReference type="RefSeq" id="WP_185175719.1">
    <property type="nucleotide sequence ID" value="NZ_CP059404.1"/>
</dbReference>
<proteinExistence type="predicted"/>
<dbReference type="SUPFAM" id="SSF46785">
    <property type="entry name" value="Winged helix' DNA-binding domain"/>
    <property type="match status" value="1"/>
</dbReference>
<dbReference type="Proteomes" id="UP000515743">
    <property type="component" value="Chromosome"/>
</dbReference>
<keyword evidence="1" id="KW-0805">Transcription regulation</keyword>
<evidence type="ECO:0000313" key="6">
    <source>
        <dbReference type="EMBL" id="QNE89344.1"/>
    </source>
</evidence>
<dbReference type="GO" id="GO:0003700">
    <property type="term" value="F:DNA-binding transcription factor activity"/>
    <property type="evidence" value="ECO:0007669"/>
    <property type="project" value="TreeGrafter"/>
</dbReference>
<keyword evidence="7" id="KW-1185">Reference proteome</keyword>
<dbReference type="GO" id="GO:0003677">
    <property type="term" value="F:DNA binding"/>
    <property type="evidence" value="ECO:0007669"/>
    <property type="project" value="UniProtKB-KW"/>
</dbReference>
<organism evidence="6 7">
    <name type="scientific">Corynebacterium incognita</name>
    <dbReference type="NCBI Taxonomy" id="2754725"/>
    <lineage>
        <taxon>Bacteria</taxon>
        <taxon>Bacillati</taxon>
        <taxon>Actinomycetota</taxon>
        <taxon>Actinomycetes</taxon>
        <taxon>Mycobacteriales</taxon>
        <taxon>Corynebacteriaceae</taxon>
        <taxon>Corynebacterium</taxon>
    </lineage>
</organism>
<dbReference type="PANTHER" id="PTHR30136:SF35">
    <property type="entry name" value="HTH-TYPE TRANSCRIPTIONAL REGULATOR RV1719"/>
    <property type="match status" value="1"/>
</dbReference>
<evidence type="ECO:0000256" key="1">
    <source>
        <dbReference type="ARBA" id="ARBA00023015"/>
    </source>
</evidence>
<dbReference type="Pfam" id="PF01614">
    <property type="entry name" value="IclR_C"/>
    <property type="match status" value="1"/>
</dbReference>
<dbReference type="InterPro" id="IPR029016">
    <property type="entry name" value="GAF-like_dom_sf"/>
</dbReference>
<dbReference type="InterPro" id="IPR014757">
    <property type="entry name" value="Tscrpt_reg_IclR_C"/>
</dbReference>
<dbReference type="PANTHER" id="PTHR30136">
    <property type="entry name" value="HELIX-TURN-HELIX TRANSCRIPTIONAL REGULATOR, ICLR FAMILY"/>
    <property type="match status" value="1"/>
</dbReference>
<name>A0A7G7CP28_9CORY</name>
<protein>
    <submittedName>
        <fullName evidence="6">IclR family transcriptional regulator</fullName>
    </submittedName>
</protein>
<dbReference type="InterPro" id="IPR036390">
    <property type="entry name" value="WH_DNA-bd_sf"/>
</dbReference>
<dbReference type="Gene3D" id="1.10.10.10">
    <property type="entry name" value="Winged helix-like DNA-binding domain superfamily/Winged helix DNA-binding domain"/>
    <property type="match status" value="1"/>
</dbReference>
<sequence>MTASPATSKPQVPAARNTLRILALLSTIDVPVSAARIRAELELPRSSTYHLLNEMVDAGFVVYLPETKTYGLGLAAYSMAAAYSTQQPLVRLADKYLKSVAEDLSGSAHLSRLVGQEIVYLQEIRATGAPSLITEVGVHLPALQTASGRVLLAHLPSVQARATFDGMSPLVRELYNGSPLTYGEFATVMGTIREAGWAEEVESVSRGQASVAVPVFDHLERPAAALAVTARVDAMGSETIAGVAKQLGDIASVISDKMYGRGRA</sequence>
<dbReference type="PROSITE" id="PS51077">
    <property type="entry name" value="HTH_ICLR"/>
    <property type="match status" value="1"/>
</dbReference>
<gene>
    <name evidence="6" type="ORF">H0194_09945</name>
</gene>
<dbReference type="GO" id="GO:0045892">
    <property type="term" value="P:negative regulation of DNA-templated transcription"/>
    <property type="evidence" value="ECO:0007669"/>
    <property type="project" value="TreeGrafter"/>
</dbReference>
<dbReference type="PROSITE" id="PS51078">
    <property type="entry name" value="ICLR_ED"/>
    <property type="match status" value="1"/>
</dbReference>
<evidence type="ECO:0000259" key="5">
    <source>
        <dbReference type="PROSITE" id="PS51078"/>
    </source>
</evidence>
<accession>A0A7G7CP28</accession>
<dbReference type="EMBL" id="CP059404">
    <property type="protein sequence ID" value="QNE89344.1"/>
    <property type="molecule type" value="Genomic_DNA"/>
</dbReference>
<dbReference type="InterPro" id="IPR005471">
    <property type="entry name" value="Tscrpt_reg_IclR_N"/>
</dbReference>
<keyword evidence="3" id="KW-0804">Transcription</keyword>
<evidence type="ECO:0000313" key="7">
    <source>
        <dbReference type="Proteomes" id="UP000515743"/>
    </source>
</evidence>
<feature type="domain" description="HTH iclR-type" evidence="4">
    <location>
        <begin position="12"/>
        <end position="74"/>
    </location>
</feature>
<dbReference type="KEGG" id="cik:H0194_09945"/>
<keyword evidence="2" id="KW-0238">DNA-binding</keyword>
<dbReference type="Pfam" id="PF09339">
    <property type="entry name" value="HTH_IclR"/>
    <property type="match status" value="1"/>
</dbReference>
<dbReference type="AlphaFoldDB" id="A0A7G7CP28"/>
<dbReference type="SMART" id="SM00346">
    <property type="entry name" value="HTH_ICLR"/>
    <property type="match status" value="1"/>
</dbReference>
<feature type="domain" description="IclR-ED" evidence="5">
    <location>
        <begin position="75"/>
        <end position="260"/>
    </location>
</feature>
<evidence type="ECO:0000256" key="2">
    <source>
        <dbReference type="ARBA" id="ARBA00023125"/>
    </source>
</evidence>
<evidence type="ECO:0000259" key="4">
    <source>
        <dbReference type="PROSITE" id="PS51077"/>
    </source>
</evidence>
<dbReference type="InterPro" id="IPR050707">
    <property type="entry name" value="HTH_MetabolicPath_Reg"/>
</dbReference>
<evidence type="ECO:0000256" key="3">
    <source>
        <dbReference type="ARBA" id="ARBA00023163"/>
    </source>
</evidence>
<dbReference type="Gene3D" id="3.30.450.40">
    <property type="match status" value="1"/>
</dbReference>
<reference evidence="6 7" key="1">
    <citation type="submission" date="2020-07" db="EMBL/GenBank/DDBJ databases">
        <title>Complete genome and description of Corynebacterium incognita strain Marseille-Q3630 sp. nov.</title>
        <authorList>
            <person name="Boxberger M."/>
        </authorList>
    </citation>
    <scope>NUCLEOTIDE SEQUENCE [LARGE SCALE GENOMIC DNA]</scope>
    <source>
        <strain evidence="6 7">Marseille-Q3630</strain>
    </source>
</reference>